<keyword evidence="1" id="KW-0732">Signal</keyword>
<feature type="domain" description="F5/8 type C" evidence="2">
    <location>
        <begin position="237"/>
        <end position="365"/>
    </location>
</feature>
<dbReference type="RefSeq" id="WP_380905524.1">
    <property type="nucleotide sequence ID" value="NZ_JBHUEG010000012.1"/>
</dbReference>
<sequence>MMMKFYKGVLILALASGMLTGCEKNLLVFPPQIQEQVEEQDIVIAGPSNVVLSGTYDLKFKIEWRGVSDRVEKAIITYNEGGEDKRIEVTDFSKDHFIQGEKIDQYLFSLQYVGKDGTLSKVVQRTATNKIYLVDYLIDHFELSKTYNKLQVVWDNDAHSLINADVSYVYNGKEYMLRVDGSTKLRDTLQTIGLTAGQINFQVKFSDAAGRSAEKDTVFQLIDHKYVTAQDKENWIITASNQHSAALGADKLIDGITDSDNHWHTDWYPDPAKPETVFPHEVEITLAEMMALDGFTLYNRTGGSSDGVKTFDVYVREKFEDEYEKVASDLIQVTERGQNKNFSIEPTKPIKMVKFVFKDAWPRNGEAGQYAHLAEIDLKGIVE</sequence>
<evidence type="ECO:0000313" key="4">
    <source>
        <dbReference type="Proteomes" id="UP001597545"/>
    </source>
</evidence>
<dbReference type="InterPro" id="IPR008979">
    <property type="entry name" value="Galactose-bd-like_sf"/>
</dbReference>
<dbReference type="Gene3D" id="2.60.120.260">
    <property type="entry name" value="Galactose-binding domain-like"/>
    <property type="match status" value="1"/>
</dbReference>
<feature type="signal peptide" evidence="1">
    <location>
        <begin position="1"/>
        <end position="21"/>
    </location>
</feature>
<reference evidence="4" key="1">
    <citation type="journal article" date="2019" name="Int. J. Syst. Evol. Microbiol.">
        <title>The Global Catalogue of Microorganisms (GCM) 10K type strain sequencing project: providing services to taxonomists for standard genome sequencing and annotation.</title>
        <authorList>
            <consortium name="The Broad Institute Genomics Platform"/>
            <consortium name="The Broad Institute Genome Sequencing Center for Infectious Disease"/>
            <person name="Wu L."/>
            <person name="Ma J."/>
        </authorList>
    </citation>
    <scope>NUCLEOTIDE SEQUENCE [LARGE SCALE GENOMIC DNA]</scope>
    <source>
        <strain evidence="4">KCTC 42662</strain>
    </source>
</reference>
<gene>
    <name evidence="3" type="ORF">ACFSR5_16275</name>
</gene>
<feature type="chain" id="PRO_5045615857" evidence="1">
    <location>
        <begin position="22"/>
        <end position="383"/>
    </location>
</feature>
<keyword evidence="4" id="KW-1185">Reference proteome</keyword>
<comment type="caution">
    <text evidence="3">The sequence shown here is derived from an EMBL/GenBank/DDBJ whole genome shotgun (WGS) entry which is preliminary data.</text>
</comment>
<dbReference type="EMBL" id="JBHULR010000015">
    <property type="protein sequence ID" value="MFD2549205.1"/>
    <property type="molecule type" value="Genomic_DNA"/>
</dbReference>
<protein>
    <submittedName>
        <fullName evidence="3">Discoidin domain-containing protein</fullName>
    </submittedName>
</protein>
<dbReference type="PROSITE" id="PS51257">
    <property type="entry name" value="PROKAR_LIPOPROTEIN"/>
    <property type="match status" value="1"/>
</dbReference>
<evidence type="ECO:0000313" key="3">
    <source>
        <dbReference type="EMBL" id="MFD2549205.1"/>
    </source>
</evidence>
<organism evidence="3 4">
    <name type="scientific">Sphingobacterium suaedae</name>
    <dbReference type="NCBI Taxonomy" id="1686402"/>
    <lineage>
        <taxon>Bacteria</taxon>
        <taxon>Pseudomonadati</taxon>
        <taxon>Bacteroidota</taxon>
        <taxon>Sphingobacteriia</taxon>
        <taxon>Sphingobacteriales</taxon>
        <taxon>Sphingobacteriaceae</taxon>
        <taxon>Sphingobacterium</taxon>
    </lineage>
</organism>
<dbReference type="Pfam" id="PF00754">
    <property type="entry name" value="F5_F8_type_C"/>
    <property type="match status" value="1"/>
</dbReference>
<accession>A0ABW5KN78</accession>
<proteinExistence type="predicted"/>
<evidence type="ECO:0000256" key="1">
    <source>
        <dbReference type="SAM" id="SignalP"/>
    </source>
</evidence>
<dbReference type="SUPFAM" id="SSF49785">
    <property type="entry name" value="Galactose-binding domain-like"/>
    <property type="match status" value="1"/>
</dbReference>
<dbReference type="Proteomes" id="UP001597545">
    <property type="component" value="Unassembled WGS sequence"/>
</dbReference>
<evidence type="ECO:0000259" key="2">
    <source>
        <dbReference type="Pfam" id="PF00754"/>
    </source>
</evidence>
<dbReference type="InterPro" id="IPR000421">
    <property type="entry name" value="FA58C"/>
</dbReference>
<name>A0ABW5KN78_9SPHI</name>